<dbReference type="GO" id="GO:0016192">
    <property type="term" value="P:vesicle-mediated transport"/>
    <property type="evidence" value="ECO:0007669"/>
    <property type="project" value="InterPro"/>
</dbReference>
<dbReference type="PANTHER" id="PTHR47926:SF545">
    <property type="entry name" value="PENTACOTRIPEPTIDE-REPEAT REGION OF PRORP DOMAIN-CONTAINING PROTEIN"/>
    <property type="match status" value="1"/>
</dbReference>
<evidence type="ECO:0000256" key="4">
    <source>
        <dbReference type="SAM" id="Phobius"/>
    </source>
</evidence>
<feature type="repeat" description="PPR" evidence="2">
    <location>
        <begin position="250"/>
        <end position="284"/>
    </location>
</feature>
<keyword evidence="4" id="KW-1133">Transmembrane helix</keyword>
<sequence>MIDRAVVQKLTSMRDEAKWIAIINERNEEFATKWFEQPQVLFGLFDLAIQMLAAKLTTILNNYLTANQAKQTHACIIINGFNNLEPLLVRQILQSAGNNSRRISQYVHSILYHLPHPDSFSWGLAIRYFSQQGQFKEALYLYVQMQRQGLCPSTFAVSSALRAYARTTYKMGGMSIHAESYKYGFSNCVYVQTALVDLYSKLGDMNTAQKVFDELAEKNVVSWNSILSGHLKSGNLLEAQRVFDQISKKDVISWNSMISGYAKIGDMDRACVLFQQMPEKNYSSWNALISGYIYCGDIKSAWRFFDAMPERNSVSWITMIAGYSKCGDVDSASKLFDQIAKKDLLTFNAMISCFAQNSQPRKALRLFSEMLKAYANIQPDQMTLASVVSACSQLGDLRFASWIESYVNDLGTEIDDQLVTALLDLYAKCGSVDKAYELFHGLNKKDVVAYSAMISGCGINGKVADAIKLFDMMVDAQIHPNLATFTGLLTACNHAGLVEEGYRLFSSMKDHGLVPSIDHYAIMVDLLGRAGRLQDAYELIKSMPMQPHSGVWGALLLACTVHNNVELGEIAAQHCFDLETNATAYYSLLANIYSSAGRRRVPAKGGRKTRPPHPSPSPSARTPPPRRSVKPSKPIKILKRCSSEPMMAWGSGTEDSIDQQKQRSSFLFYESDGGRSILFRPHTCTDVFLSSPSLIMPPNFSPRSSFDQGYKKDAKVVVNVTVEGSPGPVRTMVKLGSSVDDTIKLVVDKYSEEGRTPKLDEDAALTYELHHSYFSLQSLDKSDLIGDVGSRSFYLRRSSSNRSFNGGSTSSIADTVSGGANLPPTPIQGPPFLLTEFLACKWGKIVRRARKLWRMSRCTSPSLAGVFGFVIVVKITLLRRVKREERKRFKSRVRSMGDLFVWLISFFILISLIVIVIYQLMALADLEFDYINPYDSSSRINKVILPEYITEGVLALVYVTFVCSIPLLQCEAVSFIFFFVLKDYTLLTSENCCLSVYEREIEIHVRIGVRLLSEILPLLTVDASMLFFFSILILNYHLDFMIHWADMLHTKTASDRCDRDIQHAQLGKETTTFQTRLSHCSPVSFAFLDDFDRLGRQ</sequence>
<dbReference type="Pfam" id="PF03311">
    <property type="entry name" value="Cornichon"/>
    <property type="match status" value="1"/>
</dbReference>
<evidence type="ECO:0000313" key="6">
    <source>
        <dbReference type="EMBL" id="KAJ7003919.1"/>
    </source>
</evidence>
<dbReference type="SUPFAM" id="SSF81901">
    <property type="entry name" value="HCP-like"/>
    <property type="match status" value="1"/>
</dbReference>
<dbReference type="Pfam" id="PF13041">
    <property type="entry name" value="PPR_2"/>
    <property type="match status" value="2"/>
</dbReference>
<accession>A0AAD6R7Q4</accession>
<dbReference type="InterPro" id="IPR003377">
    <property type="entry name" value="Cornichon"/>
</dbReference>
<dbReference type="Proteomes" id="UP001164929">
    <property type="component" value="Chromosome 3"/>
</dbReference>
<feature type="region of interest" description="Disordered" evidence="3">
    <location>
        <begin position="599"/>
        <end position="634"/>
    </location>
</feature>
<evidence type="ECO:0000259" key="5">
    <source>
        <dbReference type="Pfam" id="PF23156"/>
    </source>
</evidence>
<dbReference type="InterPro" id="IPR055482">
    <property type="entry name" value="DUF7054"/>
</dbReference>
<feature type="transmembrane region" description="Helical" evidence="4">
    <location>
        <begin position="899"/>
        <end position="921"/>
    </location>
</feature>
<feature type="domain" description="DUF7054" evidence="5">
    <location>
        <begin position="712"/>
        <end position="796"/>
    </location>
</feature>
<dbReference type="PANTHER" id="PTHR47926">
    <property type="entry name" value="PENTATRICOPEPTIDE REPEAT-CONTAINING PROTEIN"/>
    <property type="match status" value="1"/>
</dbReference>
<feature type="transmembrane region" description="Helical" evidence="4">
    <location>
        <begin position="955"/>
        <end position="981"/>
    </location>
</feature>
<feature type="repeat" description="PPR" evidence="2">
    <location>
        <begin position="219"/>
        <end position="249"/>
    </location>
</feature>
<feature type="repeat" description="PPR" evidence="2">
    <location>
        <begin position="446"/>
        <end position="480"/>
    </location>
</feature>
<dbReference type="Pfam" id="PF20431">
    <property type="entry name" value="E_motif"/>
    <property type="match status" value="1"/>
</dbReference>
<dbReference type="InterPro" id="IPR046848">
    <property type="entry name" value="E_motif"/>
</dbReference>
<dbReference type="FunFam" id="1.25.40.10:FF:000090">
    <property type="entry name" value="Pentatricopeptide repeat-containing protein, chloroplastic"/>
    <property type="match status" value="1"/>
</dbReference>
<feature type="compositionally biased region" description="Basic residues" evidence="3">
    <location>
        <begin position="599"/>
        <end position="611"/>
    </location>
</feature>
<reference evidence="6" key="1">
    <citation type="journal article" date="2023" name="Mol. Ecol. Resour.">
        <title>Chromosome-level genome assembly of a triploid poplar Populus alba 'Berolinensis'.</title>
        <authorList>
            <person name="Chen S."/>
            <person name="Yu Y."/>
            <person name="Wang X."/>
            <person name="Wang S."/>
            <person name="Zhang T."/>
            <person name="Zhou Y."/>
            <person name="He R."/>
            <person name="Meng N."/>
            <person name="Wang Y."/>
            <person name="Liu W."/>
            <person name="Liu Z."/>
            <person name="Liu J."/>
            <person name="Guo Q."/>
            <person name="Huang H."/>
            <person name="Sederoff R.R."/>
            <person name="Wang G."/>
            <person name="Qu G."/>
            <person name="Chen S."/>
        </authorList>
    </citation>
    <scope>NUCLEOTIDE SEQUENCE</scope>
    <source>
        <strain evidence="6">SC-2020</strain>
    </source>
</reference>
<dbReference type="InterPro" id="IPR011990">
    <property type="entry name" value="TPR-like_helical_dom_sf"/>
</dbReference>
<dbReference type="GO" id="GO:0009451">
    <property type="term" value="P:RNA modification"/>
    <property type="evidence" value="ECO:0007669"/>
    <property type="project" value="InterPro"/>
</dbReference>
<dbReference type="GO" id="GO:0003723">
    <property type="term" value="F:RNA binding"/>
    <property type="evidence" value="ECO:0007669"/>
    <property type="project" value="InterPro"/>
</dbReference>
<evidence type="ECO:0000313" key="7">
    <source>
        <dbReference type="Proteomes" id="UP001164929"/>
    </source>
</evidence>
<keyword evidence="1" id="KW-0677">Repeat</keyword>
<evidence type="ECO:0000256" key="2">
    <source>
        <dbReference type="PROSITE-ProRule" id="PRU00708"/>
    </source>
</evidence>
<proteinExistence type="predicted"/>
<feature type="repeat" description="PPR" evidence="2">
    <location>
        <begin position="118"/>
        <end position="152"/>
    </location>
</feature>
<dbReference type="PROSITE" id="PS51375">
    <property type="entry name" value="PPR"/>
    <property type="match status" value="6"/>
</dbReference>
<dbReference type="SUPFAM" id="SSF48452">
    <property type="entry name" value="TPR-like"/>
    <property type="match status" value="1"/>
</dbReference>
<dbReference type="FunFam" id="1.25.40.10:FF:002436">
    <property type="entry name" value="Pentatricopeptide repeat-containing protein"/>
    <property type="match status" value="1"/>
</dbReference>
<feature type="transmembrane region" description="Helical" evidence="4">
    <location>
        <begin position="1015"/>
        <end position="1038"/>
    </location>
</feature>
<protein>
    <recommendedName>
        <fullName evidence="5">DUF7054 domain-containing protein</fullName>
    </recommendedName>
</protein>
<keyword evidence="4" id="KW-0812">Transmembrane</keyword>
<dbReference type="Gene3D" id="1.25.40.10">
    <property type="entry name" value="Tetratricopeptide repeat domain"/>
    <property type="match status" value="5"/>
</dbReference>
<dbReference type="Pfam" id="PF23156">
    <property type="entry name" value="DUF7054"/>
    <property type="match status" value="1"/>
</dbReference>
<evidence type="ECO:0000256" key="1">
    <source>
        <dbReference type="ARBA" id="ARBA00022737"/>
    </source>
</evidence>
<dbReference type="InterPro" id="IPR046960">
    <property type="entry name" value="PPR_At4g14850-like_plant"/>
</dbReference>
<dbReference type="Pfam" id="PF01535">
    <property type="entry name" value="PPR"/>
    <property type="match status" value="7"/>
</dbReference>
<evidence type="ECO:0000256" key="3">
    <source>
        <dbReference type="SAM" id="MobiDB-lite"/>
    </source>
</evidence>
<keyword evidence="7" id="KW-1185">Reference proteome</keyword>
<dbReference type="SMART" id="SM01398">
    <property type="entry name" value="Cornichon"/>
    <property type="match status" value="1"/>
</dbReference>
<dbReference type="InterPro" id="IPR002885">
    <property type="entry name" value="PPR_rpt"/>
</dbReference>
<comment type="caution">
    <text evidence="6">The sequence shown here is derived from an EMBL/GenBank/DDBJ whole genome shotgun (WGS) entry which is preliminary data.</text>
</comment>
<feature type="repeat" description="PPR" evidence="2">
    <location>
        <begin position="481"/>
        <end position="515"/>
    </location>
</feature>
<dbReference type="FunFam" id="1.25.40.10:FF:001358">
    <property type="entry name" value="Pentatricopeptide repeat-containing protein isoform A"/>
    <property type="match status" value="1"/>
</dbReference>
<keyword evidence="4" id="KW-0472">Membrane</keyword>
<dbReference type="AlphaFoldDB" id="A0AAD6R7Q4"/>
<name>A0AAD6R7Q4_9ROSI</name>
<dbReference type="EMBL" id="JAQIZT010000003">
    <property type="protein sequence ID" value="KAJ7003919.1"/>
    <property type="molecule type" value="Genomic_DNA"/>
</dbReference>
<feature type="compositionally biased region" description="Pro residues" evidence="3">
    <location>
        <begin position="612"/>
        <end position="626"/>
    </location>
</feature>
<gene>
    <name evidence="6" type="ORF">NC653_008957</name>
</gene>
<feature type="repeat" description="PPR" evidence="2">
    <location>
        <begin position="312"/>
        <end position="346"/>
    </location>
</feature>
<dbReference type="NCBIfam" id="TIGR00756">
    <property type="entry name" value="PPR"/>
    <property type="match status" value="7"/>
</dbReference>
<feature type="transmembrane region" description="Helical" evidence="4">
    <location>
        <begin position="860"/>
        <end position="878"/>
    </location>
</feature>
<organism evidence="6 7">
    <name type="scientific">Populus alba x Populus x berolinensis</name>
    <dbReference type="NCBI Taxonomy" id="444605"/>
    <lineage>
        <taxon>Eukaryota</taxon>
        <taxon>Viridiplantae</taxon>
        <taxon>Streptophyta</taxon>
        <taxon>Embryophyta</taxon>
        <taxon>Tracheophyta</taxon>
        <taxon>Spermatophyta</taxon>
        <taxon>Magnoliopsida</taxon>
        <taxon>eudicotyledons</taxon>
        <taxon>Gunneridae</taxon>
        <taxon>Pentapetalae</taxon>
        <taxon>rosids</taxon>
        <taxon>fabids</taxon>
        <taxon>Malpighiales</taxon>
        <taxon>Salicaceae</taxon>
        <taxon>Saliceae</taxon>
        <taxon>Populus</taxon>
    </lineage>
</organism>